<name>A0ABX7C7M3_9HYPH</name>
<accession>A0ABX7C7M3</accession>
<evidence type="ECO:0000313" key="1">
    <source>
        <dbReference type="EMBL" id="QQR40252.1"/>
    </source>
</evidence>
<proteinExistence type="predicted"/>
<sequence length="96" mass="10835">MAGDPNTAWVTCSKPVRLVEADTHHFFYLGTEDIEGDAATELVADSGGARWEPVAGGPNFFTIFISKDRFYLYDEVPRTDADWLDPTYLYERCPQP</sequence>
<gene>
    <name evidence="1" type="ORF">JI748_04370</name>
</gene>
<organism evidence="1 2">
    <name type="scientific">Devosia rhizoryzae</name>
    <dbReference type="NCBI Taxonomy" id="2774137"/>
    <lineage>
        <taxon>Bacteria</taxon>
        <taxon>Pseudomonadati</taxon>
        <taxon>Pseudomonadota</taxon>
        <taxon>Alphaproteobacteria</taxon>
        <taxon>Hyphomicrobiales</taxon>
        <taxon>Devosiaceae</taxon>
        <taxon>Devosia</taxon>
    </lineage>
</organism>
<keyword evidence="2" id="KW-1185">Reference proteome</keyword>
<reference evidence="1 2" key="1">
    <citation type="submission" date="2021-01" db="EMBL/GenBank/DDBJ databases">
        <title>Genome seq and assembly of Devosia sp. LEGU1.</title>
        <authorList>
            <person name="Chhetri G."/>
        </authorList>
    </citation>
    <scope>NUCLEOTIDE SEQUENCE [LARGE SCALE GENOMIC DNA]</scope>
    <source>
        <strain evidence="1 2">LEGU1</strain>
    </source>
</reference>
<dbReference type="Proteomes" id="UP000595857">
    <property type="component" value="Chromosome"/>
</dbReference>
<protein>
    <submittedName>
        <fullName evidence="1">Uncharacterized protein</fullName>
    </submittedName>
</protein>
<evidence type="ECO:0000313" key="2">
    <source>
        <dbReference type="Proteomes" id="UP000595857"/>
    </source>
</evidence>
<dbReference type="EMBL" id="CP068046">
    <property type="protein sequence ID" value="QQR40252.1"/>
    <property type="molecule type" value="Genomic_DNA"/>
</dbReference>
<dbReference type="RefSeq" id="WP_201635431.1">
    <property type="nucleotide sequence ID" value="NZ_CP068046.1"/>
</dbReference>